<dbReference type="EMBL" id="CP091139">
    <property type="protein sequence ID" value="UUT36608.1"/>
    <property type="molecule type" value="Genomic_DNA"/>
</dbReference>
<evidence type="ECO:0000259" key="1">
    <source>
        <dbReference type="Pfam" id="PF13193"/>
    </source>
</evidence>
<dbReference type="SUPFAM" id="SSF56801">
    <property type="entry name" value="Acetyl-CoA synthetase-like"/>
    <property type="match status" value="1"/>
</dbReference>
<dbReference type="InterPro" id="IPR045851">
    <property type="entry name" value="AMP-bd_C_sf"/>
</dbReference>
<gene>
    <name evidence="2" type="ORF">L2X98_26765</name>
</gene>
<organism evidence="2 3">
    <name type="scientific">Microbacterium elymi</name>
    <dbReference type="NCBI Taxonomy" id="2909587"/>
    <lineage>
        <taxon>Bacteria</taxon>
        <taxon>Bacillati</taxon>
        <taxon>Actinomycetota</taxon>
        <taxon>Actinomycetes</taxon>
        <taxon>Micrococcales</taxon>
        <taxon>Microbacteriaceae</taxon>
        <taxon>Microbacterium</taxon>
    </lineage>
</organism>
<dbReference type="RefSeq" id="WP_259613271.1">
    <property type="nucleotide sequence ID" value="NZ_CP091139.2"/>
</dbReference>
<evidence type="ECO:0000313" key="3">
    <source>
        <dbReference type="Proteomes" id="UP001054811"/>
    </source>
</evidence>
<proteinExistence type="predicted"/>
<dbReference type="Pfam" id="PF13193">
    <property type="entry name" value="AMP-binding_C"/>
    <property type="match status" value="1"/>
</dbReference>
<evidence type="ECO:0000313" key="2">
    <source>
        <dbReference type="EMBL" id="UUT36608.1"/>
    </source>
</evidence>
<dbReference type="Gene3D" id="3.30.300.30">
    <property type="match status" value="1"/>
</dbReference>
<reference evidence="2" key="1">
    <citation type="submission" date="2022-01" db="EMBL/GenBank/DDBJ databases">
        <title>Microbacterium eymi and Microbacterium rhizovicinus sp. nov., isolated from the rhizospheric soil of Elymus tsukushiensis, a plant native to the Dokdo Islands, Republic of Korea.</title>
        <authorList>
            <person name="Hwang Y.J."/>
        </authorList>
    </citation>
    <scope>NUCLEOTIDE SEQUENCE</scope>
    <source>
        <strain evidence="2">KUDC0405</strain>
    </source>
</reference>
<sequence length="83" mass="8862">MPGLGAVCAVALADRGLGSVVALVVEGDGPGKDELIAWARERLAPQFVPRRWYRIEALPRTVGGKIRRPATTELVDDGLAARL</sequence>
<keyword evidence="3" id="KW-1185">Reference proteome</keyword>
<dbReference type="Proteomes" id="UP001054811">
    <property type="component" value="Chromosome"/>
</dbReference>
<name>A0ABY5NN97_9MICO</name>
<accession>A0ABY5NN97</accession>
<protein>
    <recommendedName>
        <fullName evidence="1">AMP-binding enzyme C-terminal domain-containing protein</fullName>
    </recommendedName>
</protein>
<feature type="domain" description="AMP-binding enzyme C-terminal" evidence="1">
    <location>
        <begin position="6"/>
        <end position="65"/>
    </location>
</feature>
<dbReference type="InterPro" id="IPR025110">
    <property type="entry name" value="AMP-bd_C"/>
</dbReference>